<reference evidence="1" key="1">
    <citation type="submission" date="2020-07" db="EMBL/GenBank/DDBJ databases">
        <title>Clinical and genomic characterization of carbapenemase-producing Enterobacterales causing secondary infections during the COVID-19 crisis at a New York City hospital.</title>
        <authorList>
            <person name="Gomez-Simmonds A."/>
            <person name="Annavajhala M.K."/>
            <person name="Uhlemann A.-C."/>
        </authorList>
    </citation>
    <scope>NUCLEOTIDE SEQUENCE</scope>
    <source>
        <strain evidence="1">KP1828</strain>
    </source>
</reference>
<sequence length="122" mass="14207">MTLNSAGAQRDLLRDRLSKYCAETFDLELEQFDAEFFVDFIAKELGPLFYNAGIEEAIRTHQAWSERIQEEMDLKRSINTAYRRRRSIKPCIHHGYNGDSFSISRVRGRKTMSLITDLPAIF</sequence>
<gene>
    <name evidence="1" type="ORF">IE980_02325</name>
</gene>
<comment type="caution">
    <text evidence="1">The sequence shown here is derived from an EMBL/GenBank/DDBJ whole genome shotgun (WGS) entry which is preliminary data.</text>
</comment>
<dbReference type="Pfam" id="PF09932">
    <property type="entry name" value="DUF2164"/>
    <property type="match status" value="1"/>
</dbReference>
<protein>
    <submittedName>
        <fullName evidence="1">DUF2164 domain-containing protein</fullName>
    </submittedName>
</protein>
<dbReference type="AlphaFoldDB" id="A0A927HX63"/>
<evidence type="ECO:0000313" key="1">
    <source>
        <dbReference type="EMBL" id="MBD3743526.1"/>
    </source>
</evidence>
<proteinExistence type="predicted"/>
<evidence type="ECO:0000313" key="2">
    <source>
        <dbReference type="Proteomes" id="UP000623974"/>
    </source>
</evidence>
<name>A0A927HX63_KLEPN</name>
<organism evidence="1 2">
    <name type="scientific">Klebsiella pneumoniae</name>
    <dbReference type="NCBI Taxonomy" id="573"/>
    <lineage>
        <taxon>Bacteria</taxon>
        <taxon>Pseudomonadati</taxon>
        <taxon>Pseudomonadota</taxon>
        <taxon>Gammaproteobacteria</taxon>
        <taxon>Enterobacterales</taxon>
        <taxon>Enterobacteriaceae</taxon>
        <taxon>Klebsiella/Raoultella group</taxon>
        <taxon>Klebsiella</taxon>
        <taxon>Klebsiella pneumoniae complex</taxon>
    </lineage>
</organism>
<accession>A0A927HX63</accession>
<dbReference type="InterPro" id="IPR018680">
    <property type="entry name" value="DUF2164"/>
</dbReference>
<dbReference type="EMBL" id="JACXSX010000001">
    <property type="protein sequence ID" value="MBD3743526.1"/>
    <property type="molecule type" value="Genomic_DNA"/>
</dbReference>
<dbReference type="Proteomes" id="UP000623974">
    <property type="component" value="Unassembled WGS sequence"/>
</dbReference>